<evidence type="ECO:0000313" key="10">
    <source>
        <dbReference type="EMBL" id="OBR62323.1"/>
    </source>
</evidence>
<dbReference type="InterPro" id="IPR013328">
    <property type="entry name" value="6PGD_dom2"/>
</dbReference>
<evidence type="ECO:0000256" key="6">
    <source>
        <dbReference type="ARBA" id="ARBA00048615"/>
    </source>
</evidence>
<comment type="similarity">
    <text evidence="1 7">Belongs to the mannitol dehydrogenase family.</text>
</comment>
<dbReference type="HAMAP" id="MF_00196">
    <property type="entry name" value="Mannitol_dehydrog"/>
    <property type="match status" value="1"/>
</dbReference>
<evidence type="ECO:0000256" key="4">
    <source>
        <dbReference type="ARBA" id="ARBA00023002"/>
    </source>
</evidence>
<reference evidence="10 11" key="1">
    <citation type="submission" date="2016-05" db="EMBL/GenBank/DDBJ databases">
        <title>Paenibacillus oryzae. sp. nov., isolated from the rice root.</title>
        <authorList>
            <person name="Zhang J."/>
            <person name="Zhang X."/>
        </authorList>
    </citation>
    <scope>NUCLEOTIDE SEQUENCE [LARGE SCALE GENOMIC DNA]</scope>
    <source>
        <strain evidence="10 11">1DrF-4</strain>
    </source>
</reference>
<evidence type="ECO:0000259" key="8">
    <source>
        <dbReference type="Pfam" id="PF01232"/>
    </source>
</evidence>
<keyword evidence="5 7" id="KW-0520">NAD</keyword>
<feature type="binding site" evidence="7">
    <location>
        <begin position="3"/>
        <end position="14"/>
    </location>
    <ligand>
        <name>NAD(+)</name>
        <dbReference type="ChEBI" id="CHEBI:57540"/>
    </ligand>
</feature>
<dbReference type="GO" id="GO:0008926">
    <property type="term" value="F:mannitol-1-phosphate 5-dehydrogenase activity"/>
    <property type="evidence" value="ECO:0007669"/>
    <property type="project" value="UniProtKB-UniRule"/>
</dbReference>
<dbReference type="Gene3D" id="3.40.50.720">
    <property type="entry name" value="NAD(P)-binding Rossmann-like Domain"/>
    <property type="match status" value="1"/>
</dbReference>
<accession>A0A1A5Y9R9</accession>
<organism evidence="10 11">
    <name type="scientific">Paenibacillus oryzae</name>
    <dbReference type="NCBI Taxonomy" id="1844972"/>
    <lineage>
        <taxon>Bacteria</taxon>
        <taxon>Bacillati</taxon>
        <taxon>Bacillota</taxon>
        <taxon>Bacilli</taxon>
        <taxon>Bacillales</taxon>
        <taxon>Paenibacillaceae</taxon>
        <taxon>Paenibacillus</taxon>
    </lineage>
</organism>
<dbReference type="OrthoDB" id="271711at2"/>
<dbReference type="PRINTS" id="PR00084">
    <property type="entry name" value="MTLDHDRGNASE"/>
</dbReference>
<dbReference type="SUPFAM" id="SSF48179">
    <property type="entry name" value="6-phosphogluconate dehydrogenase C-terminal domain-like"/>
    <property type="match status" value="1"/>
</dbReference>
<dbReference type="STRING" id="1844972.A7K91_01505"/>
<evidence type="ECO:0000256" key="5">
    <source>
        <dbReference type="ARBA" id="ARBA00023027"/>
    </source>
</evidence>
<dbReference type="SUPFAM" id="SSF51735">
    <property type="entry name" value="NAD(P)-binding Rossmann-fold domains"/>
    <property type="match status" value="1"/>
</dbReference>
<dbReference type="Gene3D" id="1.10.1040.10">
    <property type="entry name" value="N-(1-d-carboxylethyl)-l-norvaline Dehydrogenase, domain 2"/>
    <property type="match status" value="1"/>
</dbReference>
<name>A0A1A5Y9R9_9BACL</name>
<comment type="catalytic activity">
    <reaction evidence="6 7">
        <text>D-mannitol 1-phosphate + NAD(+) = beta-D-fructose 6-phosphate + NADH + H(+)</text>
        <dbReference type="Rhea" id="RHEA:19661"/>
        <dbReference type="ChEBI" id="CHEBI:15378"/>
        <dbReference type="ChEBI" id="CHEBI:57540"/>
        <dbReference type="ChEBI" id="CHEBI:57634"/>
        <dbReference type="ChEBI" id="CHEBI:57945"/>
        <dbReference type="ChEBI" id="CHEBI:61381"/>
        <dbReference type="EC" id="1.1.1.17"/>
    </reaction>
</comment>
<dbReference type="InterPro" id="IPR013131">
    <property type="entry name" value="Mannitol_DH_N"/>
</dbReference>
<dbReference type="EMBL" id="LYPA01000080">
    <property type="protein sequence ID" value="OBR62323.1"/>
    <property type="molecule type" value="Genomic_DNA"/>
</dbReference>
<protein>
    <recommendedName>
        <fullName evidence="3 7">Mannitol-1-phosphate 5-dehydrogenase</fullName>
        <ecNumber evidence="2 7">1.1.1.17</ecNumber>
    </recommendedName>
</protein>
<dbReference type="Proteomes" id="UP000092024">
    <property type="component" value="Unassembled WGS sequence"/>
</dbReference>
<dbReference type="InterPro" id="IPR023027">
    <property type="entry name" value="Mannitol_DH_CS"/>
</dbReference>
<evidence type="ECO:0000256" key="2">
    <source>
        <dbReference type="ARBA" id="ARBA00012939"/>
    </source>
</evidence>
<feature type="domain" description="Mannitol dehydrogenase N-terminal" evidence="8">
    <location>
        <begin position="1"/>
        <end position="197"/>
    </location>
</feature>
<keyword evidence="4 7" id="KW-0560">Oxidoreductase</keyword>
<dbReference type="EC" id="1.1.1.17" evidence="2 7"/>
<dbReference type="InterPro" id="IPR023028">
    <property type="entry name" value="Mannitol_1_phos_5_DH"/>
</dbReference>
<dbReference type="Pfam" id="PF08125">
    <property type="entry name" value="Mannitol_dh_C"/>
    <property type="match status" value="1"/>
</dbReference>
<dbReference type="PANTHER" id="PTHR30524:SF0">
    <property type="entry name" value="ALTRONATE OXIDOREDUCTASE-RELATED"/>
    <property type="match status" value="1"/>
</dbReference>
<evidence type="ECO:0000313" key="11">
    <source>
        <dbReference type="Proteomes" id="UP000092024"/>
    </source>
</evidence>
<evidence type="ECO:0000256" key="3">
    <source>
        <dbReference type="ARBA" id="ARBA00016219"/>
    </source>
</evidence>
<dbReference type="GO" id="GO:0019592">
    <property type="term" value="P:mannitol catabolic process"/>
    <property type="evidence" value="ECO:0007669"/>
    <property type="project" value="TreeGrafter"/>
</dbReference>
<dbReference type="AlphaFoldDB" id="A0A1A5Y9R9"/>
<dbReference type="RefSeq" id="WP_068687183.1">
    <property type="nucleotide sequence ID" value="NZ_LYPA01000080.1"/>
</dbReference>
<dbReference type="PROSITE" id="PS00974">
    <property type="entry name" value="MANNITOL_DHGENASE"/>
    <property type="match status" value="1"/>
</dbReference>
<evidence type="ECO:0000256" key="1">
    <source>
        <dbReference type="ARBA" id="ARBA00006541"/>
    </source>
</evidence>
<feature type="domain" description="Mannitol dehydrogenase C-terminal" evidence="9">
    <location>
        <begin position="203"/>
        <end position="358"/>
    </location>
</feature>
<evidence type="ECO:0000256" key="7">
    <source>
        <dbReference type="HAMAP-Rule" id="MF_00196"/>
    </source>
</evidence>
<dbReference type="NCBIfam" id="NF002646">
    <property type="entry name" value="PRK02318.1-2"/>
    <property type="match status" value="1"/>
</dbReference>
<evidence type="ECO:0000259" key="9">
    <source>
        <dbReference type="Pfam" id="PF08125"/>
    </source>
</evidence>
<dbReference type="NCBIfam" id="NF002647">
    <property type="entry name" value="PRK02318.1-3"/>
    <property type="match status" value="1"/>
</dbReference>
<dbReference type="NCBIfam" id="NF002652">
    <property type="entry name" value="PRK02318.2-5"/>
    <property type="match status" value="1"/>
</dbReference>
<dbReference type="InterPro" id="IPR013118">
    <property type="entry name" value="Mannitol_DH_C"/>
</dbReference>
<dbReference type="GO" id="GO:0005829">
    <property type="term" value="C:cytosol"/>
    <property type="evidence" value="ECO:0007669"/>
    <property type="project" value="TreeGrafter"/>
</dbReference>
<gene>
    <name evidence="7" type="primary">mtlD</name>
    <name evidence="10" type="ORF">A7K91_01505</name>
</gene>
<dbReference type="PANTHER" id="PTHR30524">
    <property type="entry name" value="MANNITOL-1-PHOSPHATE 5-DEHYDROGENASE"/>
    <property type="match status" value="1"/>
</dbReference>
<sequence length="392" mass="44647">MKAIHFGAGNIGRGFIGLLLSQSGFEVTFVARNEKKVQLLQQQRRYSVMMANEARDTELVRNINAVNSRNVEKIANEIADADLVTTAVGLGALEHIAESIAAGIELKLRRDNRKPLHIIACENAIDGSTQLKRRVLKHIPEELRKVMEESVAFPCTAVDRIVPAQADDNPLRVTVEPYFEWVIDCSSMLEGFPEIEGVKYVDDLEPYIERKLFTVNTGHCVAAYYGYLEGYETIQEVMGDAKLRRRVINAMKETGELLRAKYHWDKDKHRRYIERMARRFSNPGLRDDVLRVGRSPLRKLSLNDRLVRPAMQAHRLGLGTEHLVEAIAAAMMFDHREDPEAVQLQKALLARGADEVVTQYMGIPQKHALHQTITSQYYKMKHQYRPAIASRF</sequence>
<dbReference type="InterPro" id="IPR036291">
    <property type="entry name" value="NAD(P)-bd_dom_sf"/>
</dbReference>
<proteinExistence type="inferred from homology"/>
<dbReference type="NCBIfam" id="NF002649">
    <property type="entry name" value="PRK02318.2-1"/>
    <property type="match status" value="1"/>
</dbReference>
<comment type="caution">
    <text evidence="10">The sequence shown here is derived from an EMBL/GenBank/DDBJ whole genome shotgun (WGS) entry which is preliminary data.</text>
</comment>
<dbReference type="InterPro" id="IPR000669">
    <property type="entry name" value="Mannitol_DH"/>
</dbReference>
<dbReference type="Pfam" id="PF01232">
    <property type="entry name" value="Mannitol_dh"/>
    <property type="match status" value="1"/>
</dbReference>
<keyword evidence="11" id="KW-1185">Reference proteome</keyword>
<dbReference type="InterPro" id="IPR008927">
    <property type="entry name" value="6-PGluconate_DH-like_C_sf"/>
</dbReference>